<keyword evidence="4 8" id="KW-1133">Transmembrane helix</keyword>
<dbReference type="RefSeq" id="XP_028515493.1">
    <property type="nucleotide sequence ID" value="XM_028659692.1"/>
</dbReference>
<dbReference type="PROSITE" id="PS00237">
    <property type="entry name" value="G_PROTEIN_RECEP_F1_1"/>
    <property type="match status" value="1"/>
</dbReference>
<organism evidence="10 11">
    <name type="scientific">Exaiptasia diaphana</name>
    <name type="common">Tropical sea anemone</name>
    <name type="synonym">Aiptasia pulchella</name>
    <dbReference type="NCBI Taxonomy" id="2652724"/>
    <lineage>
        <taxon>Eukaryota</taxon>
        <taxon>Metazoa</taxon>
        <taxon>Cnidaria</taxon>
        <taxon>Anthozoa</taxon>
        <taxon>Hexacorallia</taxon>
        <taxon>Actiniaria</taxon>
        <taxon>Aiptasiidae</taxon>
        <taxon>Exaiptasia</taxon>
    </lineage>
</organism>
<evidence type="ECO:0000256" key="1">
    <source>
        <dbReference type="ARBA" id="ARBA00004651"/>
    </source>
</evidence>
<evidence type="ECO:0000256" key="5">
    <source>
        <dbReference type="ARBA" id="ARBA00023136"/>
    </source>
</evidence>
<evidence type="ECO:0000256" key="3">
    <source>
        <dbReference type="ARBA" id="ARBA00022692"/>
    </source>
</evidence>
<dbReference type="InterPro" id="IPR017452">
    <property type="entry name" value="GPCR_Rhodpsn_7TM"/>
</dbReference>
<keyword evidence="5 8" id="KW-0472">Membrane</keyword>
<evidence type="ECO:0000256" key="6">
    <source>
        <dbReference type="ARBA" id="ARBA00023170"/>
    </source>
</evidence>
<dbReference type="GeneID" id="110241012"/>
<dbReference type="PANTHER" id="PTHR24241:SF76">
    <property type="entry name" value="NEUROPEPTIDE SIFAMIDE RECEPTOR"/>
    <property type="match status" value="1"/>
</dbReference>
<keyword evidence="7" id="KW-0807">Transducer</keyword>
<protein>
    <recommendedName>
        <fullName evidence="9">G-protein coupled receptors family 1 profile domain-containing protein</fullName>
    </recommendedName>
</protein>
<dbReference type="Proteomes" id="UP000887567">
    <property type="component" value="Unplaced"/>
</dbReference>
<keyword evidence="6 7" id="KW-0675">Receptor</keyword>
<name>A0A913YKE3_EXADI</name>
<reference evidence="10" key="1">
    <citation type="submission" date="2022-11" db="UniProtKB">
        <authorList>
            <consortium name="EnsemblMetazoa"/>
        </authorList>
    </citation>
    <scope>IDENTIFICATION</scope>
</reference>
<dbReference type="OrthoDB" id="5987909at2759"/>
<feature type="domain" description="G-protein coupled receptors family 1 profile" evidence="9">
    <location>
        <begin position="32"/>
        <end position="307"/>
    </location>
</feature>
<evidence type="ECO:0000256" key="8">
    <source>
        <dbReference type="SAM" id="Phobius"/>
    </source>
</evidence>
<dbReference type="SUPFAM" id="SSF81321">
    <property type="entry name" value="Family A G protein-coupled receptor-like"/>
    <property type="match status" value="1"/>
</dbReference>
<keyword evidence="2" id="KW-1003">Cell membrane</keyword>
<feature type="transmembrane region" description="Helical" evidence="8">
    <location>
        <begin position="53"/>
        <end position="75"/>
    </location>
</feature>
<dbReference type="Pfam" id="PF00001">
    <property type="entry name" value="7tm_1"/>
    <property type="match status" value="1"/>
</dbReference>
<feature type="transmembrane region" description="Helical" evidence="8">
    <location>
        <begin position="252"/>
        <end position="270"/>
    </location>
</feature>
<dbReference type="Gene3D" id="1.20.1070.10">
    <property type="entry name" value="Rhodopsin 7-helix transmembrane proteins"/>
    <property type="match status" value="1"/>
</dbReference>
<feature type="transmembrane region" description="Helical" evidence="8">
    <location>
        <begin position="95"/>
        <end position="113"/>
    </location>
</feature>
<evidence type="ECO:0000313" key="11">
    <source>
        <dbReference type="Proteomes" id="UP000887567"/>
    </source>
</evidence>
<comment type="subcellular location">
    <subcellularLocation>
        <location evidence="1">Cell membrane</location>
        <topology evidence="1">Multi-pass membrane protein</topology>
    </subcellularLocation>
</comment>
<dbReference type="EnsemblMetazoa" id="XM_028659692.1">
    <property type="protein sequence ID" value="XP_028515493.1"/>
    <property type="gene ID" value="LOC110241012"/>
</dbReference>
<accession>A0A913YKE3</accession>
<feature type="transmembrane region" description="Helical" evidence="8">
    <location>
        <begin position="134"/>
        <end position="152"/>
    </location>
</feature>
<dbReference type="AlphaFoldDB" id="A0A913YKE3"/>
<evidence type="ECO:0000259" key="9">
    <source>
        <dbReference type="PROSITE" id="PS50262"/>
    </source>
</evidence>
<comment type="similarity">
    <text evidence="7">Belongs to the G-protein coupled receptor 1 family.</text>
</comment>
<sequence length="340" mass="38998">MTRNSDAANSMTVMSQAKGACMTVFFFTTLIGNSIVAYIGIKHWSHTRQHITHFLVFNLAIADLVVTLFAMPFEIVEEFLELWLFGNAMCKIVEYIQAVALGASVFIITSIAVDRYICIVTPLMKRLKVRHGKLIVSFCWSFPLLLSIPYIFMYDVEVEIHHEGSNATTLICESHGLPYVWMTKIYWFLEMYFTFLLPLVVMIFCYSKLLRKIMSLKKVGEPSHHASTIHQISPNPVPINNLRRIKNKSVKLTLAFMTVFVICWTPKFVLEVVRLAFGTRAASRRSTIYEIALFMSYVNETMNPVIYAMFDPFFRDKLARLLGKKDNMSGFTTDTLSMPN</sequence>
<evidence type="ECO:0000256" key="7">
    <source>
        <dbReference type="RuleBase" id="RU000688"/>
    </source>
</evidence>
<keyword evidence="7" id="KW-0297">G-protein coupled receptor</keyword>
<feature type="transmembrane region" description="Helical" evidence="8">
    <location>
        <begin position="185"/>
        <end position="207"/>
    </location>
</feature>
<evidence type="ECO:0000256" key="4">
    <source>
        <dbReference type="ARBA" id="ARBA00022989"/>
    </source>
</evidence>
<dbReference type="GO" id="GO:0004930">
    <property type="term" value="F:G protein-coupled receptor activity"/>
    <property type="evidence" value="ECO:0007669"/>
    <property type="project" value="UniProtKB-KW"/>
</dbReference>
<dbReference type="PRINTS" id="PR00237">
    <property type="entry name" value="GPCRRHODOPSN"/>
</dbReference>
<dbReference type="GO" id="GO:0042277">
    <property type="term" value="F:peptide binding"/>
    <property type="evidence" value="ECO:0007669"/>
    <property type="project" value="TreeGrafter"/>
</dbReference>
<dbReference type="InterPro" id="IPR000276">
    <property type="entry name" value="GPCR_Rhodpsn"/>
</dbReference>
<dbReference type="PANTHER" id="PTHR24241">
    <property type="entry name" value="NEUROPEPTIDE RECEPTOR-RELATED G-PROTEIN COUPLED RECEPTOR"/>
    <property type="match status" value="1"/>
</dbReference>
<keyword evidence="3 7" id="KW-0812">Transmembrane</keyword>
<evidence type="ECO:0000256" key="2">
    <source>
        <dbReference type="ARBA" id="ARBA00022475"/>
    </source>
</evidence>
<dbReference type="GO" id="GO:0005886">
    <property type="term" value="C:plasma membrane"/>
    <property type="evidence" value="ECO:0007669"/>
    <property type="project" value="UniProtKB-SubCell"/>
</dbReference>
<dbReference type="PROSITE" id="PS50262">
    <property type="entry name" value="G_PROTEIN_RECEP_F1_2"/>
    <property type="match status" value="1"/>
</dbReference>
<feature type="transmembrane region" description="Helical" evidence="8">
    <location>
        <begin position="20"/>
        <end position="41"/>
    </location>
</feature>
<dbReference type="GO" id="GO:0032870">
    <property type="term" value="P:cellular response to hormone stimulus"/>
    <property type="evidence" value="ECO:0007669"/>
    <property type="project" value="TreeGrafter"/>
</dbReference>
<evidence type="ECO:0000313" key="10">
    <source>
        <dbReference type="EnsemblMetazoa" id="XP_028515493.1"/>
    </source>
</evidence>
<proteinExistence type="inferred from homology"/>
<keyword evidence="11" id="KW-1185">Reference proteome</keyword>
<dbReference type="CDD" id="cd00637">
    <property type="entry name" value="7tm_classA_rhodopsin-like"/>
    <property type="match status" value="1"/>
</dbReference>